<name>A0ABV8QQI9_9BACT</name>
<evidence type="ECO:0000313" key="1">
    <source>
        <dbReference type="EMBL" id="MFC4262083.1"/>
    </source>
</evidence>
<keyword evidence="2" id="KW-1185">Reference proteome</keyword>
<dbReference type="EMBL" id="JBHSCZ010000001">
    <property type="protein sequence ID" value="MFC4262083.1"/>
    <property type="molecule type" value="Genomic_DNA"/>
</dbReference>
<gene>
    <name evidence="1" type="ORF">ACFOWM_04280</name>
</gene>
<evidence type="ECO:0000313" key="2">
    <source>
        <dbReference type="Proteomes" id="UP001595907"/>
    </source>
</evidence>
<dbReference type="Proteomes" id="UP001595907">
    <property type="component" value="Unassembled WGS sequence"/>
</dbReference>
<sequence>MKTSIPYNDLRLLHIDVLIFHEGIFIGVGKANCNAIWEIDVWIKTDDPIFNKWKTPYLDLLIDDFIPVYEKINQSITICTLDMVFFETTFVALNSGFEAISFLLTAHNLTIVEQQYMLNNLLQ</sequence>
<protein>
    <submittedName>
        <fullName evidence="1">Uncharacterized protein</fullName>
    </submittedName>
</protein>
<proteinExistence type="predicted"/>
<comment type="caution">
    <text evidence="1">The sequence shown here is derived from an EMBL/GenBank/DDBJ whole genome shotgun (WGS) entry which is preliminary data.</text>
</comment>
<dbReference type="RefSeq" id="WP_379707445.1">
    <property type="nucleotide sequence ID" value="NZ_JBHSCZ010000001.1"/>
</dbReference>
<accession>A0ABV8QQI9</accession>
<organism evidence="1 2">
    <name type="scientific">Ferruginibacter yonginensis</name>
    <dbReference type="NCBI Taxonomy" id="1310416"/>
    <lineage>
        <taxon>Bacteria</taxon>
        <taxon>Pseudomonadati</taxon>
        <taxon>Bacteroidota</taxon>
        <taxon>Chitinophagia</taxon>
        <taxon>Chitinophagales</taxon>
        <taxon>Chitinophagaceae</taxon>
        <taxon>Ferruginibacter</taxon>
    </lineage>
</organism>
<reference evidence="2" key="1">
    <citation type="journal article" date="2019" name="Int. J. Syst. Evol. Microbiol.">
        <title>The Global Catalogue of Microorganisms (GCM) 10K type strain sequencing project: providing services to taxonomists for standard genome sequencing and annotation.</title>
        <authorList>
            <consortium name="The Broad Institute Genomics Platform"/>
            <consortium name="The Broad Institute Genome Sequencing Center for Infectious Disease"/>
            <person name="Wu L."/>
            <person name="Ma J."/>
        </authorList>
    </citation>
    <scope>NUCLEOTIDE SEQUENCE [LARGE SCALE GENOMIC DNA]</scope>
    <source>
        <strain evidence="2">CECT 8289</strain>
    </source>
</reference>